<keyword evidence="4" id="KW-1185">Reference proteome</keyword>
<evidence type="ECO:0000256" key="2">
    <source>
        <dbReference type="SAM" id="SignalP"/>
    </source>
</evidence>
<gene>
    <name evidence="3" type="ORF">SVUK_LOCUS4704</name>
</gene>
<name>A0A3P7IJ92_STRVU</name>
<keyword evidence="2" id="KW-0732">Signal</keyword>
<evidence type="ECO:0008006" key="5">
    <source>
        <dbReference type="Google" id="ProtNLM"/>
    </source>
</evidence>
<feature type="signal peptide" evidence="2">
    <location>
        <begin position="1"/>
        <end position="17"/>
    </location>
</feature>
<sequence>MIIWLLFAVSLASPGAAILYSPALYSWGYDSTLKYSYYVQKCEMIIELGTILISAVFYIFVIIILYSTRKRFLTQSNCKTELKVLIQAIVITLYCIVLNFLWHHSQMILPSNIWSYMALNMMWILNSGVYPLVYFIVNRDDTNIRFLLTKYCSSAIRERLTSRKSRSQVVSVVGGAMPSTFSKNTIGLMRPNESQF</sequence>
<keyword evidence="1" id="KW-0812">Transmembrane</keyword>
<dbReference type="InterPro" id="IPR019425">
    <property type="entry name" value="7TM_GPCR_serpentine_rcpt_Srt"/>
</dbReference>
<feature type="chain" id="PRO_5018009680" description="G-protein coupled receptors family 1 profile domain-containing protein" evidence="2">
    <location>
        <begin position="18"/>
        <end position="196"/>
    </location>
</feature>
<accession>A0A3P7IJ92</accession>
<reference evidence="3" key="1">
    <citation type="submission" date="2018-11" db="EMBL/GenBank/DDBJ databases">
        <authorList>
            <consortium name="Pathogen Informatics"/>
        </authorList>
    </citation>
    <scope>NUCLEOTIDE SEQUENCE [LARGE SCALE GENOMIC DNA]</scope>
</reference>
<feature type="transmembrane region" description="Helical" evidence="1">
    <location>
        <begin position="44"/>
        <end position="64"/>
    </location>
</feature>
<dbReference type="OrthoDB" id="5862745at2759"/>
<organism evidence="3 4">
    <name type="scientific">Strongylus vulgaris</name>
    <name type="common">Blood worm</name>
    <dbReference type="NCBI Taxonomy" id="40348"/>
    <lineage>
        <taxon>Eukaryota</taxon>
        <taxon>Metazoa</taxon>
        <taxon>Ecdysozoa</taxon>
        <taxon>Nematoda</taxon>
        <taxon>Chromadorea</taxon>
        <taxon>Rhabditida</taxon>
        <taxon>Rhabditina</taxon>
        <taxon>Rhabditomorpha</taxon>
        <taxon>Strongyloidea</taxon>
        <taxon>Strongylidae</taxon>
        <taxon>Strongylus</taxon>
    </lineage>
</organism>
<dbReference type="EMBL" id="UYYB01013228">
    <property type="protein sequence ID" value="VDM69706.1"/>
    <property type="molecule type" value="Genomic_DNA"/>
</dbReference>
<evidence type="ECO:0000256" key="1">
    <source>
        <dbReference type="SAM" id="Phobius"/>
    </source>
</evidence>
<proteinExistence type="predicted"/>
<keyword evidence="1" id="KW-1133">Transmembrane helix</keyword>
<dbReference type="Pfam" id="PF10321">
    <property type="entry name" value="7TM_GPCR_Srt"/>
    <property type="match status" value="1"/>
</dbReference>
<keyword evidence="1" id="KW-0472">Membrane</keyword>
<dbReference type="AlphaFoldDB" id="A0A3P7IJ92"/>
<feature type="transmembrane region" description="Helical" evidence="1">
    <location>
        <begin position="84"/>
        <end position="102"/>
    </location>
</feature>
<protein>
    <recommendedName>
        <fullName evidence="5">G-protein coupled receptors family 1 profile domain-containing protein</fullName>
    </recommendedName>
</protein>
<evidence type="ECO:0000313" key="4">
    <source>
        <dbReference type="Proteomes" id="UP000270094"/>
    </source>
</evidence>
<dbReference type="Proteomes" id="UP000270094">
    <property type="component" value="Unassembled WGS sequence"/>
</dbReference>
<dbReference type="SUPFAM" id="SSF81321">
    <property type="entry name" value="Family A G protein-coupled receptor-like"/>
    <property type="match status" value="1"/>
</dbReference>
<feature type="transmembrane region" description="Helical" evidence="1">
    <location>
        <begin position="114"/>
        <end position="137"/>
    </location>
</feature>
<evidence type="ECO:0000313" key="3">
    <source>
        <dbReference type="EMBL" id="VDM69706.1"/>
    </source>
</evidence>